<dbReference type="WBParaSite" id="Minc3s01485g24195">
    <property type="protein sequence ID" value="Minc3s01485g24195"/>
    <property type="gene ID" value="Minc3s01485g24195"/>
</dbReference>
<dbReference type="AlphaFoldDB" id="A0A914MHA9"/>
<accession>A0A914MHA9</accession>
<evidence type="ECO:0000313" key="2">
    <source>
        <dbReference type="Proteomes" id="UP000887563"/>
    </source>
</evidence>
<proteinExistence type="predicted"/>
<keyword evidence="1" id="KW-0732">Signal</keyword>
<feature type="chain" id="PRO_5037770240" evidence="1">
    <location>
        <begin position="26"/>
        <end position="125"/>
    </location>
</feature>
<reference evidence="3" key="1">
    <citation type="submission" date="2022-11" db="UniProtKB">
        <authorList>
            <consortium name="WormBaseParasite"/>
        </authorList>
    </citation>
    <scope>IDENTIFICATION</scope>
</reference>
<keyword evidence="2" id="KW-1185">Reference proteome</keyword>
<name>A0A914MHA9_MELIC</name>
<dbReference type="Proteomes" id="UP000887563">
    <property type="component" value="Unplaced"/>
</dbReference>
<evidence type="ECO:0000256" key="1">
    <source>
        <dbReference type="SAM" id="SignalP"/>
    </source>
</evidence>
<feature type="signal peptide" evidence="1">
    <location>
        <begin position="1"/>
        <end position="25"/>
    </location>
</feature>
<evidence type="ECO:0000313" key="3">
    <source>
        <dbReference type="WBParaSite" id="Minc3s01485g24195"/>
    </source>
</evidence>
<sequence length="125" mass="14100">MFGEQVHSAAFVLYVLSVFPFVVENTETNENCIKIAKKECRNSHVSVFLDLHITGPIKPCVIFKIVDVSCFDSLGIISERDLTILHSVLEESNRAIVLLTVDLSKQHKNDESRSKEHWQDGGSRT</sequence>
<protein>
    <submittedName>
        <fullName evidence="3">Uncharacterized protein</fullName>
    </submittedName>
</protein>
<organism evidence="2 3">
    <name type="scientific">Meloidogyne incognita</name>
    <name type="common">Southern root-knot nematode worm</name>
    <name type="synonym">Oxyuris incognita</name>
    <dbReference type="NCBI Taxonomy" id="6306"/>
    <lineage>
        <taxon>Eukaryota</taxon>
        <taxon>Metazoa</taxon>
        <taxon>Ecdysozoa</taxon>
        <taxon>Nematoda</taxon>
        <taxon>Chromadorea</taxon>
        <taxon>Rhabditida</taxon>
        <taxon>Tylenchina</taxon>
        <taxon>Tylenchomorpha</taxon>
        <taxon>Tylenchoidea</taxon>
        <taxon>Meloidogynidae</taxon>
        <taxon>Meloidogyninae</taxon>
        <taxon>Meloidogyne</taxon>
        <taxon>Meloidogyne incognita group</taxon>
    </lineage>
</organism>